<dbReference type="RefSeq" id="WP_167940640.1">
    <property type="nucleotide sequence ID" value="NZ_JAATJA010000001.1"/>
</dbReference>
<evidence type="ECO:0000259" key="7">
    <source>
        <dbReference type="Pfam" id="PF07195"/>
    </source>
</evidence>
<keyword evidence="5" id="KW-0964">Secreted</keyword>
<dbReference type="AlphaFoldDB" id="A0A846QFM9"/>
<dbReference type="Pfam" id="PF02465">
    <property type="entry name" value="FliD_N"/>
    <property type="match status" value="1"/>
</dbReference>
<dbReference type="Pfam" id="PF07196">
    <property type="entry name" value="Flagellin_IN"/>
    <property type="match status" value="1"/>
</dbReference>
<evidence type="ECO:0000313" key="9">
    <source>
        <dbReference type="Proteomes" id="UP000580856"/>
    </source>
</evidence>
<dbReference type="PANTHER" id="PTHR30288:SF0">
    <property type="entry name" value="FLAGELLAR HOOK-ASSOCIATED PROTEIN 2"/>
    <property type="match status" value="1"/>
</dbReference>
<keyword evidence="3" id="KW-0175">Coiled coil</keyword>
<gene>
    <name evidence="8" type="ORF">GGQ74_001236</name>
</gene>
<dbReference type="PANTHER" id="PTHR30288">
    <property type="entry name" value="FLAGELLAR CAP/ASSEMBLY PROTEIN FLID"/>
    <property type="match status" value="1"/>
</dbReference>
<evidence type="ECO:0000256" key="1">
    <source>
        <dbReference type="ARBA" id="ARBA00009764"/>
    </source>
</evidence>
<dbReference type="GO" id="GO:0009421">
    <property type="term" value="C:bacterial-type flagellum filament cap"/>
    <property type="evidence" value="ECO:0007669"/>
    <property type="project" value="InterPro"/>
</dbReference>
<sequence length="564" mass="60798">MAEDFTSSGAIHFTGLGNGTDFDSIIQATVKAESFHKNRLEVWKADWVKKQEYFQVLNTDLLTLKSHMSSMDTMDEFLKKSVTVGNSAVLSATANSEATEGTHTIEVNQLAKVEVEAGTTAFAAKTDAVNSSGGALVFSFAYGPDTTEPIDAATTDTMTLNVPNGTTLEGLRDLINKDANNPGVRASILHDGSSYYLQLKGLDLGQDNKVTILSTTTLTGFESADFSEIQAAQNAEFRVDGWPAATWISIASNSSSDAIEGVTLNFLDTGTTEIGVANDDEAIIEQVRTFVDKVNEVRNTILQMTKFDDVKKQGALLQGNYGLQIISSKLKNVTAQKGVGFDYDDDTVSTLSQLGITTDATEGSPTRGMLLFDESIFREAITADSDAVAKLFGADYLGESNSPDFSYSSHIKNYTDPGTYNIEYTVDGAGNITSATIDGHEASISGTSITGKSGFPEAGLAITVNNLAAGNYSGEIRLKQGKAAEMVSTLDELTSSTSGPLAILERNYQDIVDNLDKKIEYEAKRLTTLERTLRLKFARLESTLGYYDQLKTSLENQVKQLSTK</sequence>
<comment type="subunit">
    <text evidence="2 5">Homopentamer.</text>
</comment>
<dbReference type="GO" id="GO:0009424">
    <property type="term" value="C:bacterial-type flagellum hook"/>
    <property type="evidence" value="ECO:0007669"/>
    <property type="project" value="UniProtKB-UniRule"/>
</dbReference>
<keyword evidence="8" id="KW-0282">Flagellum</keyword>
<organism evidence="8 9">
    <name type="scientific">Desulfobaculum xiamenense</name>
    <dbReference type="NCBI Taxonomy" id="995050"/>
    <lineage>
        <taxon>Bacteria</taxon>
        <taxon>Pseudomonadati</taxon>
        <taxon>Thermodesulfobacteriota</taxon>
        <taxon>Desulfovibrionia</taxon>
        <taxon>Desulfovibrionales</taxon>
        <taxon>Desulfovibrionaceae</taxon>
        <taxon>Desulfobaculum</taxon>
    </lineage>
</organism>
<evidence type="ECO:0000256" key="4">
    <source>
        <dbReference type="ARBA" id="ARBA00023143"/>
    </source>
</evidence>
<reference evidence="8 9" key="1">
    <citation type="submission" date="2020-03" db="EMBL/GenBank/DDBJ databases">
        <title>Genomic Encyclopedia of Type Strains, Phase IV (KMG-IV): sequencing the most valuable type-strain genomes for metagenomic binning, comparative biology and taxonomic classification.</title>
        <authorList>
            <person name="Goeker M."/>
        </authorList>
    </citation>
    <scope>NUCLEOTIDE SEQUENCE [LARGE SCALE GENOMIC DNA]</scope>
    <source>
        <strain evidence="8 9">DSM 24233</strain>
    </source>
</reference>
<dbReference type="EMBL" id="JAATJA010000001">
    <property type="protein sequence ID" value="NJB67596.1"/>
    <property type="molecule type" value="Genomic_DNA"/>
</dbReference>
<protein>
    <recommendedName>
        <fullName evidence="5">Flagellar hook-associated protein 2</fullName>
        <shortName evidence="5">HAP2</shortName>
    </recommendedName>
    <alternativeName>
        <fullName evidence="5">Flagellar cap protein</fullName>
    </alternativeName>
</protein>
<dbReference type="InterPro" id="IPR010810">
    <property type="entry name" value="Flagellin_hook_IN_motif"/>
</dbReference>
<comment type="similarity">
    <text evidence="1 5">Belongs to the FliD family.</text>
</comment>
<comment type="subcellular location">
    <subcellularLocation>
        <location evidence="5">Secreted</location>
    </subcellularLocation>
    <subcellularLocation>
        <location evidence="5">Bacterial flagellum</location>
    </subcellularLocation>
</comment>
<dbReference type="GO" id="GO:0005576">
    <property type="term" value="C:extracellular region"/>
    <property type="evidence" value="ECO:0007669"/>
    <property type="project" value="UniProtKB-SubCell"/>
</dbReference>
<dbReference type="GO" id="GO:0007155">
    <property type="term" value="P:cell adhesion"/>
    <property type="evidence" value="ECO:0007669"/>
    <property type="project" value="InterPro"/>
</dbReference>
<comment type="caution">
    <text evidence="8">The sequence shown here is derived from an EMBL/GenBank/DDBJ whole genome shotgun (WGS) entry which is preliminary data.</text>
</comment>
<dbReference type="InterPro" id="IPR040026">
    <property type="entry name" value="FliD"/>
</dbReference>
<dbReference type="InterPro" id="IPR010809">
    <property type="entry name" value="FliD_C"/>
</dbReference>
<keyword evidence="8" id="KW-0969">Cilium</keyword>
<accession>A0A846QFM9</accession>
<proteinExistence type="inferred from homology"/>
<evidence type="ECO:0000256" key="5">
    <source>
        <dbReference type="RuleBase" id="RU362066"/>
    </source>
</evidence>
<keyword evidence="4 5" id="KW-0975">Bacterial flagellum</keyword>
<feature type="domain" description="Flagellar hook-associated protein 2 C-terminal" evidence="7">
    <location>
        <begin position="232"/>
        <end position="546"/>
    </location>
</feature>
<keyword evidence="8" id="KW-0966">Cell projection</keyword>
<evidence type="ECO:0000259" key="6">
    <source>
        <dbReference type="Pfam" id="PF02465"/>
    </source>
</evidence>
<comment type="function">
    <text evidence="5">Required for morphogenesis and for the elongation of the flagellar filament by facilitating polymerization of the flagellin monomers at the tip of growing filament. Forms a capping structure, which prevents flagellin subunits (transported through the central channel of the flagellum) from leaking out without polymerization at the distal end.</text>
</comment>
<dbReference type="InterPro" id="IPR003481">
    <property type="entry name" value="FliD_N"/>
</dbReference>
<feature type="domain" description="Flagellar hook-associated protein 2 N-terminal" evidence="6">
    <location>
        <begin position="19"/>
        <end position="112"/>
    </location>
</feature>
<keyword evidence="9" id="KW-1185">Reference proteome</keyword>
<dbReference type="Proteomes" id="UP000580856">
    <property type="component" value="Unassembled WGS sequence"/>
</dbReference>
<name>A0A846QFM9_9BACT</name>
<evidence type="ECO:0000256" key="3">
    <source>
        <dbReference type="ARBA" id="ARBA00023054"/>
    </source>
</evidence>
<dbReference type="GO" id="GO:0071973">
    <property type="term" value="P:bacterial-type flagellum-dependent cell motility"/>
    <property type="evidence" value="ECO:0007669"/>
    <property type="project" value="TreeGrafter"/>
</dbReference>
<evidence type="ECO:0000256" key="2">
    <source>
        <dbReference type="ARBA" id="ARBA00011255"/>
    </source>
</evidence>
<evidence type="ECO:0000313" key="8">
    <source>
        <dbReference type="EMBL" id="NJB67596.1"/>
    </source>
</evidence>
<dbReference type="Pfam" id="PF07195">
    <property type="entry name" value="FliD_C"/>
    <property type="match status" value="1"/>
</dbReference>